<gene>
    <name evidence="2" type="ORF">SAMN05444851_2681</name>
</gene>
<dbReference type="STRING" id="1173584.SAMN05444851_2681"/>
<feature type="signal peptide" evidence="1">
    <location>
        <begin position="1"/>
        <end position="25"/>
    </location>
</feature>
<dbReference type="Gene3D" id="3.40.50.1820">
    <property type="entry name" value="alpha/beta hydrolase"/>
    <property type="match status" value="1"/>
</dbReference>
<sequence length="274" mass="30209">MNNFLLTVLLAVFTLVSLPGTPATAQSAQTLLERRVFYQFDPARADPKSVDKRLVEKRFQGLVLWVGQPQPGKPTVFYLPGSGGNLHVRRWKFPWFLDRGYGVVAMAYPGMNGSKGLPSRQLIQQRANQLYDALPTLVGNSPTIIWGESLGTGVGLEIATSAVGRKRPPLGIVLQAPYTSLVDLVAYKNPAMLPLFSARSDLWPSKRTIKQTDAPLLILHGGSDKTIPVSMGRTLFKLSPSPNKVFITYPNAGHTSIWNKDAVAKMHKWIEALY</sequence>
<evidence type="ECO:0000256" key="1">
    <source>
        <dbReference type="SAM" id="SignalP"/>
    </source>
</evidence>
<evidence type="ECO:0008006" key="4">
    <source>
        <dbReference type="Google" id="ProtNLM"/>
    </source>
</evidence>
<dbReference type="PANTHER" id="PTHR12277">
    <property type="entry name" value="ALPHA/BETA HYDROLASE DOMAIN-CONTAINING PROTEIN"/>
    <property type="match status" value="1"/>
</dbReference>
<organism evidence="2 3">
    <name type="scientific">Aliiroseovarius sediminilitoris</name>
    <dbReference type="NCBI Taxonomy" id="1173584"/>
    <lineage>
        <taxon>Bacteria</taxon>
        <taxon>Pseudomonadati</taxon>
        <taxon>Pseudomonadota</taxon>
        <taxon>Alphaproteobacteria</taxon>
        <taxon>Rhodobacterales</taxon>
        <taxon>Paracoccaceae</taxon>
        <taxon>Aliiroseovarius</taxon>
    </lineage>
</organism>
<evidence type="ECO:0000313" key="2">
    <source>
        <dbReference type="EMBL" id="SEW28202.1"/>
    </source>
</evidence>
<keyword evidence="1" id="KW-0732">Signal</keyword>
<dbReference type="Proteomes" id="UP000199650">
    <property type="component" value="Unassembled WGS sequence"/>
</dbReference>
<accession>A0A1I0QLZ0</accession>
<name>A0A1I0QLZ0_9RHOB</name>
<reference evidence="2 3" key="1">
    <citation type="submission" date="2016-10" db="EMBL/GenBank/DDBJ databases">
        <authorList>
            <person name="de Groot N.N."/>
        </authorList>
    </citation>
    <scope>NUCLEOTIDE SEQUENCE [LARGE SCALE GENOMIC DNA]</scope>
    <source>
        <strain evidence="2 3">DSM 29439</strain>
    </source>
</reference>
<dbReference type="EMBL" id="FOJB01000001">
    <property type="protein sequence ID" value="SEW28202.1"/>
    <property type="molecule type" value="Genomic_DNA"/>
</dbReference>
<protein>
    <recommendedName>
        <fullName evidence="4">Serine aminopeptidase S33 domain-containing protein</fullName>
    </recommendedName>
</protein>
<dbReference type="AlphaFoldDB" id="A0A1I0QLZ0"/>
<proteinExistence type="predicted"/>
<dbReference type="SUPFAM" id="SSF53474">
    <property type="entry name" value="alpha/beta-Hydrolases"/>
    <property type="match status" value="1"/>
</dbReference>
<feature type="chain" id="PRO_5011554669" description="Serine aminopeptidase S33 domain-containing protein" evidence="1">
    <location>
        <begin position="26"/>
        <end position="274"/>
    </location>
</feature>
<dbReference type="InterPro" id="IPR029058">
    <property type="entry name" value="AB_hydrolase_fold"/>
</dbReference>
<evidence type="ECO:0000313" key="3">
    <source>
        <dbReference type="Proteomes" id="UP000199650"/>
    </source>
</evidence>
<keyword evidence="3" id="KW-1185">Reference proteome</keyword>
<dbReference type="PANTHER" id="PTHR12277:SF81">
    <property type="entry name" value="PROTEIN ABHD13"/>
    <property type="match status" value="1"/>
</dbReference>